<evidence type="ECO:0000313" key="10">
    <source>
        <dbReference type="Proteomes" id="UP000601990"/>
    </source>
</evidence>
<evidence type="ECO:0000256" key="4">
    <source>
        <dbReference type="ARBA" id="ARBA00022692"/>
    </source>
</evidence>
<evidence type="ECO:0000256" key="5">
    <source>
        <dbReference type="ARBA" id="ARBA00022989"/>
    </source>
</evidence>
<feature type="domain" description="YetF C-terminal" evidence="8">
    <location>
        <begin position="94"/>
        <end position="162"/>
    </location>
</feature>
<evidence type="ECO:0000256" key="6">
    <source>
        <dbReference type="ARBA" id="ARBA00023136"/>
    </source>
</evidence>
<evidence type="ECO:0000313" key="9">
    <source>
        <dbReference type="EMBL" id="NMF93384.1"/>
    </source>
</evidence>
<evidence type="ECO:0000256" key="1">
    <source>
        <dbReference type="ARBA" id="ARBA00004651"/>
    </source>
</evidence>
<dbReference type="Gene3D" id="3.30.240.20">
    <property type="entry name" value="bsu07140 like domains"/>
    <property type="match status" value="1"/>
</dbReference>
<keyword evidence="4 7" id="KW-0812">Transmembrane</keyword>
<proteinExistence type="inferred from homology"/>
<keyword evidence="6 7" id="KW-0472">Membrane</keyword>
<organism evidence="9 10">
    <name type="scientific">Aromatoleum buckelii</name>
    <dbReference type="NCBI Taxonomy" id="200254"/>
    <lineage>
        <taxon>Bacteria</taxon>
        <taxon>Pseudomonadati</taxon>
        <taxon>Pseudomonadota</taxon>
        <taxon>Betaproteobacteria</taxon>
        <taxon>Rhodocyclales</taxon>
        <taxon>Rhodocyclaceae</taxon>
        <taxon>Aromatoleum</taxon>
    </lineage>
</organism>
<gene>
    <name evidence="9" type="ORF">GO608_08585</name>
</gene>
<feature type="transmembrane region" description="Helical" evidence="7">
    <location>
        <begin position="74"/>
        <end position="92"/>
    </location>
</feature>
<evidence type="ECO:0000256" key="7">
    <source>
        <dbReference type="SAM" id="Phobius"/>
    </source>
</evidence>
<sequence>MTIDWNEMFALTVSPLELIIRGTIVYWAILAMFRTILQRDIGAVGVADVLLLVLIADAAQNAMAGEYRSITDGLILVATIVAWNVIFDYLAFRSERLRRLLQPPTLRLVREGQILHRNLRREFMSEEELRSKLREHGIEDLAEVRAAFMESNGTITVLRQDGGEPDKAPSDPRPL</sequence>
<evidence type="ECO:0000259" key="8">
    <source>
        <dbReference type="Pfam" id="PF04239"/>
    </source>
</evidence>
<evidence type="ECO:0000256" key="2">
    <source>
        <dbReference type="ARBA" id="ARBA00006448"/>
    </source>
</evidence>
<dbReference type="RefSeq" id="WP_169198661.1">
    <property type="nucleotide sequence ID" value="NZ_WTVH02000010.1"/>
</dbReference>
<reference evidence="9" key="1">
    <citation type="submission" date="2019-12" db="EMBL/GenBank/DDBJ databases">
        <title>Comparative genomics gives insights into the taxonomy of the Azoarcus-Aromatoleum group and reveals separate origins of nif in the plant-associated Azoarcus and non-plant-associated Aromatoleum sub-groups.</title>
        <authorList>
            <person name="Lafos M."/>
            <person name="Maluk M."/>
            <person name="Batista M."/>
            <person name="Junghare M."/>
            <person name="Carmona M."/>
            <person name="Faoro H."/>
            <person name="Cruz L.M."/>
            <person name="Battistoni F."/>
            <person name="De Souza E."/>
            <person name="Pedrosa F."/>
            <person name="Chen W.-M."/>
            <person name="Poole P.S."/>
            <person name="Dixon R.A."/>
            <person name="James E.K."/>
        </authorList>
    </citation>
    <scope>NUCLEOTIDE SEQUENCE</scope>
    <source>
        <strain evidence="9">U120</strain>
    </source>
</reference>
<accession>A0ABX1N292</accession>
<keyword evidence="3" id="KW-1003">Cell membrane</keyword>
<name>A0ABX1N292_9RHOO</name>
<dbReference type="PANTHER" id="PTHR34582">
    <property type="entry name" value="UPF0702 TRANSMEMBRANE PROTEIN YCAP"/>
    <property type="match status" value="1"/>
</dbReference>
<keyword evidence="5 7" id="KW-1133">Transmembrane helix</keyword>
<dbReference type="PANTHER" id="PTHR34582:SF6">
    <property type="entry name" value="UPF0702 TRANSMEMBRANE PROTEIN YCAP"/>
    <property type="match status" value="1"/>
</dbReference>
<dbReference type="InterPro" id="IPR007353">
    <property type="entry name" value="DUF421"/>
</dbReference>
<dbReference type="Pfam" id="PF04239">
    <property type="entry name" value="DUF421"/>
    <property type="match status" value="1"/>
</dbReference>
<dbReference type="InterPro" id="IPR023090">
    <property type="entry name" value="UPF0702_alpha/beta_dom_sf"/>
</dbReference>
<dbReference type="Proteomes" id="UP000601990">
    <property type="component" value="Unassembled WGS sequence"/>
</dbReference>
<comment type="subcellular location">
    <subcellularLocation>
        <location evidence="1">Cell membrane</location>
        <topology evidence="1">Multi-pass membrane protein</topology>
    </subcellularLocation>
</comment>
<dbReference type="EMBL" id="WTVH01000013">
    <property type="protein sequence ID" value="NMF93384.1"/>
    <property type="molecule type" value="Genomic_DNA"/>
</dbReference>
<comment type="caution">
    <text evidence="9">The sequence shown here is derived from an EMBL/GenBank/DDBJ whole genome shotgun (WGS) entry which is preliminary data.</text>
</comment>
<feature type="transmembrane region" description="Helical" evidence="7">
    <location>
        <begin position="18"/>
        <end position="37"/>
    </location>
</feature>
<keyword evidence="10" id="KW-1185">Reference proteome</keyword>
<comment type="similarity">
    <text evidence="2">Belongs to the UPF0702 family.</text>
</comment>
<protein>
    <submittedName>
        <fullName evidence="9">DUF421 domain-containing protein</fullName>
    </submittedName>
</protein>
<evidence type="ECO:0000256" key="3">
    <source>
        <dbReference type="ARBA" id="ARBA00022475"/>
    </source>
</evidence>
<feature type="transmembrane region" description="Helical" evidence="7">
    <location>
        <begin position="44"/>
        <end position="62"/>
    </location>
</feature>